<comment type="similarity">
    <text evidence="6">Belongs to the DESIGUAL family.</text>
</comment>
<comment type="caution">
    <text evidence="7">The sequence shown here is derived from an EMBL/GenBank/DDBJ whole genome shotgun (WGS) entry which is preliminary data.</text>
</comment>
<reference evidence="8" key="1">
    <citation type="journal article" date="2020" name="Nat. Commun.">
        <title>Genome sequence of the cluster root forming white lupin.</title>
        <authorList>
            <person name="Hufnagel B."/>
            <person name="Marques A."/>
            <person name="Soriano A."/>
            <person name="Marques L."/>
            <person name="Divol F."/>
            <person name="Doumas P."/>
            <person name="Sallet E."/>
            <person name="Mancinotti D."/>
            <person name="Carrere S."/>
            <person name="Marande W."/>
            <person name="Arribat S."/>
            <person name="Keller J."/>
            <person name="Huneau C."/>
            <person name="Blein T."/>
            <person name="Aime D."/>
            <person name="Laguerre M."/>
            <person name="Taylor J."/>
            <person name="Schubert V."/>
            <person name="Nelson M."/>
            <person name="Geu-Flores F."/>
            <person name="Crespi M."/>
            <person name="Gallardo-Guerrero K."/>
            <person name="Delaux P.-M."/>
            <person name="Salse J."/>
            <person name="Berges H."/>
            <person name="Guyot R."/>
            <person name="Gouzy J."/>
            <person name="Peret B."/>
        </authorList>
    </citation>
    <scope>NUCLEOTIDE SEQUENCE [LARGE SCALE GENOMIC DNA]</scope>
    <source>
        <strain evidence="8">cv. Amiga</strain>
    </source>
</reference>
<dbReference type="Proteomes" id="UP000447434">
    <property type="component" value="Chromosome 1"/>
</dbReference>
<evidence type="ECO:0000256" key="4">
    <source>
        <dbReference type="ARBA" id="ARBA00022989"/>
    </source>
</evidence>
<keyword evidence="4" id="KW-1133">Transmembrane helix</keyword>
<keyword evidence="5" id="KW-0472">Membrane</keyword>
<dbReference type="InterPro" id="IPR009606">
    <property type="entry name" value="DEAL/Modifying_wall_lignin1/2"/>
</dbReference>
<gene>
    <name evidence="7" type="ORF">Lalb_Chr01g0005501</name>
</gene>
<evidence type="ECO:0000256" key="6">
    <source>
        <dbReference type="ARBA" id="ARBA00029467"/>
    </source>
</evidence>
<comment type="subcellular location">
    <subcellularLocation>
        <location evidence="1">Endomembrane system</location>
        <topology evidence="1">Multi-pass membrane protein</topology>
    </subcellularLocation>
</comment>
<organism evidence="7 8">
    <name type="scientific">Lupinus albus</name>
    <name type="common">White lupine</name>
    <name type="synonym">Lupinus termis</name>
    <dbReference type="NCBI Taxonomy" id="3870"/>
    <lineage>
        <taxon>Eukaryota</taxon>
        <taxon>Viridiplantae</taxon>
        <taxon>Streptophyta</taxon>
        <taxon>Embryophyta</taxon>
        <taxon>Tracheophyta</taxon>
        <taxon>Spermatophyta</taxon>
        <taxon>Magnoliopsida</taxon>
        <taxon>eudicotyledons</taxon>
        <taxon>Gunneridae</taxon>
        <taxon>Pentapetalae</taxon>
        <taxon>rosids</taxon>
        <taxon>fabids</taxon>
        <taxon>Fabales</taxon>
        <taxon>Fabaceae</taxon>
        <taxon>Papilionoideae</taxon>
        <taxon>50 kb inversion clade</taxon>
        <taxon>genistoids sensu lato</taxon>
        <taxon>core genistoids</taxon>
        <taxon>Genisteae</taxon>
        <taxon>Lupinus</taxon>
    </lineage>
</organism>
<evidence type="ECO:0000256" key="2">
    <source>
        <dbReference type="ARBA" id="ARBA00022692"/>
    </source>
</evidence>
<dbReference type="AlphaFoldDB" id="A0A6A5PQU7"/>
<dbReference type="EMBL" id="WOCE01000001">
    <property type="protein sequence ID" value="KAE9620668.1"/>
    <property type="molecule type" value="Genomic_DNA"/>
</dbReference>
<dbReference type="GO" id="GO:0012505">
    <property type="term" value="C:endomembrane system"/>
    <property type="evidence" value="ECO:0007669"/>
    <property type="project" value="UniProtKB-SubCell"/>
</dbReference>
<sequence length="155" mass="16779">MGRVAGIVLCLLVVIMDVAAGFLGFEAEKAQNKVKHVRVLMFECKKPSHQAFILGSGAALLLGVAHATANFLGCCSCIWSQGKTSSNRKCSLLFIIISWLVLAIGMYMLVTGTMSNKKSDGPCGFNHHYYLYNGGILCFVHGILCVVYCVSNCFC</sequence>
<evidence type="ECO:0000313" key="7">
    <source>
        <dbReference type="EMBL" id="KAE9620668.1"/>
    </source>
</evidence>
<dbReference type="Pfam" id="PF06749">
    <property type="entry name" value="DUF1218"/>
    <property type="match status" value="1"/>
</dbReference>
<evidence type="ECO:0000313" key="8">
    <source>
        <dbReference type="Proteomes" id="UP000447434"/>
    </source>
</evidence>
<name>A0A6A5PQU7_LUPAL</name>
<dbReference type="InterPro" id="IPR052222">
    <property type="entry name" value="DESIGUAL"/>
</dbReference>
<evidence type="ECO:0000256" key="3">
    <source>
        <dbReference type="ARBA" id="ARBA00022729"/>
    </source>
</evidence>
<keyword evidence="3" id="KW-0732">Signal</keyword>
<keyword evidence="8" id="KW-1185">Reference proteome</keyword>
<keyword evidence="2" id="KW-0812">Transmembrane</keyword>
<dbReference type="OrthoDB" id="1667348at2759"/>
<dbReference type="PANTHER" id="PTHR31769">
    <property type="entry name" value="OS07G0462200 PROTEIN-RELATED"/>
    <property type="match status" value="1"/>
</dbReference>
<evidence type="ECO:0000256" key="5">
    <source>
        <dbReference type="ARBA" id="ARBA00023136"/>
    </source>
</evidence>
<protein>
    <submittedName>
        <fullName evidence="7">Uncharacterized protein</fullName>
    </submittedName>
</protein>
<accession>A0A6A5PQU7</accession>
<proteinExistence type="inferred from homology"/>
<evidence type="ECO:0000256" key="1">
    <source>
        <dbReference type="ARBA" id="ARBA00004127"/>
    </source>
</evidence>